<gene>
    <name evidence="1" type="ordered locus">Aeqsu_1740</name>
</gene>
<dbReference type="eggNOG" id="ENOG50330KU">
    <property type="taxonomic scope" value="Bacteria"/>
</dbReference>
<dbReference type="EMBL" id="CP003280">
    <property type="protein sequence ID" value="AFL81220.1"/>
    <property type="molecule type" value="Genomic_DNA"/>
</dbReference>
<dbReference type="STRING" id="746697.Aeqsu_1740"/>
<dbReference type="KEGG" id="asl:Aeqsu_1740"/>
<dbReference type="OrthoDB" id="1262821at2"/>
<dbReference type="RefSeq" id="WP_014782475.1">
    <property type="nucleotide sequence ID" value="NC_018013.1"/>
</dbReference>
<evidence type="ECO:0008006" key="3">
    <source>
        <dbReference type="Google" id="ProtNLM"/>
    </source>
</evidence>
<evidence type="ECO:0000313" key="2">
    <source>
        <dbReference type="Proteomes" id="UP000006049"/>
    </source>
</evidence>
<reference evidence="1 2" key="1">
    <citation type="submission" date="2012-06" db="EMBL/GenBank/DDBJ databases">
        <title>The complete genome of Aequorivita sublithincola DSM 14238.</title>
        <authorList>
            <consortium name="US DOE Joint Genome Institute (JGI-PGF)"/>
            <person name="Lucas S."/>
            <person name="Copeland A."/>
            <person name="Lapidus A."/>
            <person name="Goodwin L."/>
            <person name="Pitluck S."/>
            <person name="Peters L."/>
            <person name="Munk A.C.C."/>
            <person name="Kyrpides N."/>
            <person name="Mavromatis K."/>
            <person name="Pagani I."/>
            <person name="Ivanova N."/>
            <person name="Ovchinnikova G."/>
            <person name="Zeytun A."/>
            <person name="Detter J.C."/>
            <person name="Han C."/>
            <person name="Land M."/>
            <person name="Hauser L."/>
            <person name="Markowitz V."/>
            <person name="Cheng J.-F."/>
            <person name="Hugenholtz P."/>
            <person name="Woyke T."/>
            <person name="Wu D."/>
            <person name="Tindall B."/>
            <person name="Faehnrich R."/>
            <person name="Brambilla E."/>
            <person name="Klenk H.-P."/>
            <person name="Eisen J.A."/>
        </authorList>
    </citation>
    <scope>NUCLEOTIDE SEQUENCE [LARGE SCALE GENOMIC DNA]</scope>
    <source>
        <strain evidence="2">DSM 14238 / LMG 21431 / ACAM 643 / 9-3</strain>
    </source>
</reference>
<dbReference type="HOGENOM" id="CLU_193612_0_0_10"/>
<keyword evidence="2" id="KW-1185">Reference proteome</keyword>
<dbReference type="AlphaFoldDB" id="I3YW52"/>
<sequence length="86" mass="10278">MKFFFKCDEATNVCDKSQYKEAGFFDKLMLHIHLLMCKICRGYTKRNVKLTKTINSANIKTLRPEEKEILKARLRHEIDNERRIQS</sequence>
<proteinExistence type="predicted"/>
<protein>
    <recommendedName>
        <fullName evidence="3">Glycine dehydrogenase</fullName>
    </recommendedName>
</protein>
<name>I3YW52_AEQSU</name>
<organism evidence="1 2">
    <name type="scientific">Aequorivita sublithincola (strain DSM 14238 / LMG 21431 / ACAM 643 / 9-3)</name>
    <dbReference type="NCBI Taxonomy" id="746697"/>
    <lineage>
        <taxon>Bacteria</taxon>
        <taxon>Pseudomonadati</taxon>
        <taxon>Bacteroidota</taxon>
        <taxon>Flavobacteriia</taxon>
        <taxon>Flavobacteriales</taxon>
        <taxon>Flavobacteriaceae</taxon>
        <taxon>Aequorivita</taxon>
    </lineage>
</organism>
<accession>I3YW52</accession>
<evidence type="ECO:0000313" key="1">
    <source>
        <dbReference type="EMBL" id="AFL81220.1"/>
    </source>
</evidence>
<dbReference type="Proteomes" id="UP000006049">
    <property type="component" value="Chromosome"/>
</dbReference>